<reference evidence="2 3" key="1">
    <citation type="journal article" date="2012" name="Science">
        <title>The Paleozoic origin of enzymatic lignin decomposition reconstructed from 31 fungal genomes.</title>
        <authorList>
            <person name="Floudas D."/>
            <person name="Binder M."/>
            <person name="Riley R."/>
            <person name="Barry K."/>
            <person name="Blanchette R.A."/>
            <person name="Henrissat B."/>
            <person name="Martinez A.T."/>
            <person name="Otillar R."/>
            <person name="Spatafora J.W."/>
            <person name="Yadav J.S."/>
            <person name="Aerts A."/>
            <person name="Benoit I."/>
            <person name="Boyd A."/>
            <person name="Carlson A."/>
            <person name="Copeland A."/>
            <person name="Coutinho P.M."/>
            <person name="de Vries R.P."/>
            <person name="Ferreira P."/>
            <person name="Findley K."/>
            <person name="Foster B."/>
            <person name="Gaskell J."/>
            <person name="Glotzer D."/>
            <person name="Gorecki P."/>
            <person name="Heitman J."/>
            <person name="Hesse C."/>
            <person name="Hori C."/>
            <person name="Igarashi K."/>
            <person name="Jurgens J.A."/>
            <person name="Kallen N."/>
            <person name="Kersten P."/>
            <person name="Kohler A."/>
            <person name="Kuees U."/>
            <person name="Kumar T.K.A."/>
            <person name="Kuo A."/>
            <person name="LaButti K."/>
            <person name="Larrondo L.F."/>
            <person name="Lindquist E."/>
            <person name="Ling A."/>
            <person name="Lombard V."/>
            <person name="Lucas S."/>
            <person name="Lundell T."/>
            <person name="Martin R."/>
            <person name="McLaughlin D.J."/>
            <person name="Morgenstern I."/>
            <person name="Morin E."/>
            <person name="Murat C."/>
            <person name="Nagy L.G."/>
            <person name="Nolan M."/>
            <person name="Ohm R.A."/>
            <person name="Patyshakuliyeva A."/>
            <person name="Rokas A."/>
            <person name="Ruiz-Duenas F.J."/>
            <person name="Sabat G."/>
            <person name="Salamov A."/>
            <person name="Samejima M."/>
            <person name="Schmutz J."/>
            <person name="Slot J.C."/>
            <person name="St John F."/>
            <person name="Stenlid J."/>
            <person name="Sun H."/>
            <person name="Sun S."/>
            <person name="Syed K."/>
            <person name="Tsang A."/>
            <person name="Wiebenga A."/>
            <person name="Young D."/>
            <person name="Pisabarro A."/>
            <person name="Eastwood D.C."/>
            <person name="Martin F."/>
            <person name="Cullen D."/>
            <person name="Grigoriev I.V."/>
            <person name="Hibbett D.S."/>
        </authorList>
    </citation>
    <scope>NUCLEOTIDE SEQUENCE [LARGE SCALE GENOMIC DNA]</scope>
    <source>
        <strain evidence="2 3">MD-104</strain>
    </source>
</reference>
<keyword evidence="3" id="KW-1185">Reference proteome</keyword>
<feature type="region of interest" description="Disordered" evidence="1">
    <location>
        <begin position="1"/>
        <end position="84"/>
    </location>
</feature>
<feature type="compositionally biased region" description="Basic and acidic residues" evidence="1">
    <location>
        <begin position="13"/>
        <end position="22"/>
    </location>
</feature>
<dbReference type="EMBL" id="KB468053">
    <property type="protein sequence ID" value="PCH39888.1"/>
    <property type="molecule type" value="Genomic_DNA"/>
</dbReference>
<evidence type="ECO:0000313" key="2">
    <source>
        <dbReference type="EMBL" id="PCH39888.1"/>
    </source>
</evidence>
<accession>A0A2H3JQ71</accession>
<evidence type="ECO:0000256" key="1">
    <source>
        <dbReference type="SAM" id="MobiDB-lite"/>
    </source>
</evidence>
<organism evidence="2 3">
    <name type="scientific">Wolfiporia cocos (strain MD-104)</name>
    <name type="common">Brown rot fungus</name>
    <dbReference type="NCBI Taxonomy" id="742152"/>
    <lineage>
        <taxon>Eukaryota</taxon>
        <taxon>Fungi</taxon>
        <taxon>Dikarya</taxon>
        <taxon>Basidiomycota</taxon>
        <taxon>Agaricomycotina</taxon>
        <taxon>Agaricomycetes</taxon>
        <taxon>Polyporales</taxon>
        <taxon>Phaeolaceae</taxon>
        <taxon>Wolfiporia</taxon>
    </lineage>
</organism>
<feature type="compositionally biased region" description="Polar residues" evidence="1">
    <location>
        <begin position="51"/>
        <end position="60"/>
    </location>
</feature>
<gene>
    <name evidence="2" type="ORF">WOLCODRAFT_149942</name>
</gene>
<dbReference type="Proteomes" id="UP000218811">
    <property type="component" value="Unassembled WGS sequence"/>
</dbReference>
<sequence length="627" mass="66481">MQMRYGSFPRIENGVKRADKRAGASKKATGEGSVGRSGVERGRAWQRRVSPATTSRQSCAKSDGGTLGRENNTGGTWEKDNGESSQNLQAIPAALEGSLETGAAARAAGTAAGQVWERGRCWRRRGRSVAVAEGGEEVVVAEKGRGKICFPSSEQSPPPTRSVALPGLLMSARPPFRPSPPRSVRRDLPESMCSSCVTMQSWALHGAPVGGGTLRLPSLPPPCAPGRPCDNGCSPIVLSFISPSHLLFAKETLVGASQPSVTFRLRLRFQLHPRDTNSGRVHVRMGPRPVRAVSAAACSRDASPRTDAFQDASLICVAACVAALPRAGSATFNLCVRRHAQQFEIAAPAGGRAFPDSPPRQPMSNSKCEPKLARPSSVVPNRLRVRTDPHHGCAPLASAADPARCMRSHPPGDKSPSGQPTTTTLDIAGVGTAPQKPRPPCALRTPRLLRCYLRDATGIDDSPGGSHRQERAQAINQSGADRPSIARGMRLGTCHADDIVNSFIQDATEQPARGTGSSRKYLTRPLSVHGLGHHTCPPSVRLHMPHATCCVACRARSNVPPPPCNFPVALFSEPASTFARSSQAPVCCSPFSLRGDAARDHAPVCGAAAGLRGVRPWLAGLLRRPLR</sequence>
<feature type="compositionally biased region" description="Polar residues" evidence="1">
    <location>
        <begin position="416"/>
        <end position="425"/>
    </location>
</feature>
<name>A0A2H3JQ71_WOLCO</name>
<evidence type="ECO:0000313" key="3">
    <source>
        <dbReference type="Proteomes" id="UP000218811"/>
    </source>
</evidence>
<feature type="region of interest" description="Disordered" evidence="1">
    <location>
        <begin position="457"/>
        <end position="485"/>
    </location>
</feature>
<feature type="region of interest" description="Disordered" evidence="1">
    <location>
        <begin position="348"/>
        <end position="441"/>
    </location>
</feature>
<protein>
    <submittedName>
        <fullName evidence="2">Uncharacterized protein</fullName>
    </submittedName>
</protein>
<proteinExistence type="predicted"/>
<dbReference type="AlphaFoldDB" id="A0A2H3JQ71"/>